<comment type="function">
    <text evidence="7">The SMN complex catalyzes the assembly of small nuclear ribonucleoproteins (snRNPs), the building blocks of the spliceosome, and thereby plays an important role in the splicing of cellular pre-mRNAs.</text>
</comment>
<evidence type="ECO:0000256" key="3">
    <source>
        <dbReference type="ARBA" id="ARBA00022664"/>
    </source>
</evidence>
<dbReference type="GO" id="GO:0000245">
    <property type="term" value="P:spliceosomal complex assembly"/>
    <property type="evidence" value="ECO:0007669"/>
    <property type="project" value="UniProtKB-UniRule"/>
</dbReference>
<dbReference type="Pfam" id="PF04938">
    <property type="entry name" value="SIP1"/>
    <property type="match status" value="1"/>
</dbReference>
<sequence>MEDVNDQEEYGVKRAFFVPNDVFNPENAPTTGLEYLRKVMFETAKCPATVVADVDPSWKKVSSKVEASVERRVPDRFLPTERFEAEVIANFSRLRLEVSQCRSSKTKMESDIPVPQQHYEWADLCYGNEFALKHYDQNIRPNNETTEKKAVMKPYLSFVLKMSQADIEKLLELHKEWLEPPGSFTLAIGQWLFSLMALIEKPLTAEFVSVLRDICRVCQRERSILGSVEDKNLMALNVLITIVIRYFDQVDLAI</sequence>
<evidence type="ECO:0000256" key="2">
    <source>
        <dbReference type="ARBA" id="ARBA00022490"/>
    </source>
</evidence>
<dbReference type="EMBL" id="JAVRJZ010000003">
    <property type="protein sequence ID" value="KAK2724819.1"/>
    <property type="molecule type" value="Genomic_DNA"/>
</dbReference>
<dbReference type="EMBL" id="JAVRJZ010000003">
    <property type="protein sequence ID" value="KAK2724820.1"/>
    <property type="molecule type" value="Genomic_DNA"/>
</dbReference>
<evidence type="ECO:0000256" key="7">
    <source>
        <dbReference type="PIRNR" id="PIRNR038038"/>
    </source>
</evidence>
<dbReference type="Gene3D" id="1.20.58.1070">
    <property type="match status" value="1"/>
</dbReference>
<keyword evidence="9" id="KW-1185">Reference proteome</keyword>
<proteinExistence type="inferred from homology"/>
<dbReference type="PIRSF" id="PIRSF038038">
    <property type="entry name" value="SMN_Gemin2"/>
    <property type="match status" value="1"/>
</dbReference>
<gene>
    <name evidence="8" type="ORF">QYM36_001331</name>
</gene>
<organism evidence="8 9">
    <name type="scientific">Artemia franciscana</name>
    <name type="common">Brine shrimp</name>
    <name type="synonym">Artemia sanfranciscana</name>
    <dbReference type="NCBI Taxonomy" id="6661"/>
    <lineage>
        <taxon>Eukaryota</taxon>
        <taxon>Metazoa</taxon>
        <taxon>Ecdysozoa</taxon>
        <taxon>Arthropoda</taxon>
        <taxon>Crustacea</taxon>
        <taxon>Branchiopoda</taxon>
        <taxon>Anostraca</taxon>
        <taxon>Artemiidae</taxon>
        <taxon>Artemia</taxon>
    </lineage>
</organism>
<dbReference type="GO" id="GO:0032797">
    <property type="term" value="C:SMN complex"/>
    <property type="evidence" value="ECO:0007669"/>
    <property type="project" value="UniProtKB-UniRule"/>
</dbReference>
<dbReference type="PANTHER" id="PTHR12794">
    <property type="entry name" value="GEMIN2"/>
    <property type="match status" value="1"/>
</dbReference>
<dbReference type="PANTHER" id="PTHR12794:SF0">
    <property type="entry name" value="GEM-ASSOCIATED PROTEIN 2"/>
    <property type="match status" value="1"/>
</dbReference>
<dbReference type="Proteomes" id="UP001187531">
    <property type="component" value="Unassembled WGS sequence"/>
</dbReference>
<comment type="subunit">
    <text evidence="7">Part of the core SMN complex.</text>
</comment>
<comment type="similarity">
    <text evidence="5 7">Belongs to the gemin-2 family.</text>
</comment>
<comment type="caution">
    <text evidence="8">The sequence shown here is derived from an EMBL/GenBank/DDBJ whole genome shotgun (WGS) entry which is preliminary data.</text>
</comment>
<protein>
    <recommendedName>
        <fullName evidence="6 7">Gem-associated protein 2</fullName>
    </recommendedName>
</protein>
<evidence type="ECO:0000256" key="6">
    <source>
        <dbReference type="ARBA" id="ARBA00047179"/>
    </source>
</evidence>
<dbReference type="GO" id="GO:0000387">
    <property type="term" value="P:spliceosomal snRNP assembly"/>
    <property type="evidence" value="ECO:0007669"/>
    <property type="project" value="UniProtKB-UniRule"/>
</dbReference>
<evidence type="ECO:0000256" key="5">
    <source>
        <dbReference type="ARBA" id="ARBA00025758"/>
    </source>
</evidence>
<dbReference type="InterPro" id="IPR035426">
    <property type="entry name" value="Gemin2/Brr1"/>
</dbReference>
<dbReference type="EMBL" id="JAVRJZ010000003">
    <property type="protein sequence ID" value="KAK2724818.1"/>
    <property type="molecule type" value="Genomic_DNA"/>
</dbReference>
<reference evidence="8" key="1">
    <citation type="submission" date="2023-07" db="EMBL/GenBank/DDBJ databases">
        <title>Chromosome-level genome assembly of Artemia franciscana.</title>
        <authorList>
            <person name="Jo E."/>
        </authorList>
    </citation>
    <scope>NUCLEOTIDE SEQUENCE</scope>
    <source>
        <tissue evidence="8">Whole body</tissue>
    </source>
</reference>
<comment type="subcellular location">
    <subcellularLocation>
        <location evidence="1">Cytoplasm</location>
    </subcellularLocation>
</comment>
<accession>A0AA88IB48</accession>
<dbReference type="InterPro" id="IPR017364">
    <property type="entry name" value="GEMIN2"/>
</dbReference>
<keyword evidence="4 7" id="KW-0508">mRNA splicing</keyword>
<dbReference type="EMBL" id="JAVRJZ010000003">
    <property type="protein sequence ID" value="KAK2724817.1"/>
    <property type="molecule type" value="Genomic_DNA"/>
</dbReference>
<dbReference type="GO" id="GO:0005681">
    <property type="term" value="C:spliceosomal complex"/>
    <property type="evidence" value="ECO:0007669"/>
    <property type="project" value="UniProtKB-UniRule"/>
</dbReference>
<evidence type="ECO:0000256" key="1">
    <source>
        <dbReference type="ARBA" id="ARBA00004496"/>
    </source>
</evidence>
<keyword evidence="2 7" id="KW-0963">Cytoplasm</keyword>
<evidence type="ECO:0000256" key="4">
    <source>
        <dbReference type="ARBA" id="ARBA00023187"/>
    </source>
</evidence>
<evidence type="ECO:0000313" key="8">
    <source>
        <dbReference type="EMBL" id="KAK2724818.1"/>
    </source>
</evidence>
<name>A0AA88IB48_ARTSF</name>
<keyword evidence="3 7" id="KW-0507">mRNA processing</keyword>
<evidence type="ECO:0000313" key="9">
    <source>
        <dbReference type="Proteomes" id="UP001187531"/>
    </source>
</evidence>
<dbReference type="AlphaFoldDB" id="A0AA88IB48"/>